<dbReference type="GO" id="GO:0031573">
    <property type="term" value="P:mitotic intra-S DNA damage checkpoint signaling"/>
    <property type="evidence" value="ECO:0007669"/>
    <property type="project" value="TreeGrafter"/>
</dbReference>
<comment type="subcellular location">
    <subcellularLocation>
        <location evidence="1">Nucleus</location>
    </subcellularLocation>
</comment>
<evidence type="ECO:0000313" key="7">
    <source>
        <dbReference type="EMBL" id="KAA0166747.1"/>
    </source>
</evidence>
<dbReference type="PANTHER" id="PTHR32086:SF0">
    <property type="entry name" value="FANCONI ANEMIA GROUP D2 PROTEIN"/>
    <property type="match status" value="1"/>
</dbReference>
<feature type="region of interest" description="Disordered" evidence="6">
    <location>
        <begin position="98"/>
        <end position="122"/>
    </location>
</feature>
<feature type="region of interest" description="Disordered" evidence="6">
    <location>
        <begin position="318"/>
        <end position="358"/>
    </location>
</feature>
<accession>A0A5A8DQ49</accession>
<dbReference type="Proteomes" id="UP000325113">
    <property type="component" value="Unassembled WGS sequence"/>
</dbReference>
<feature type="region of interest" description="Disordered" evidence="6">
    <location>
        <begin position="1511"/>
        <end position="1530"/>
    </location>
</feature>
<feature type="region of interest" description="Disordered" evidence="6">
    <location>
        <begin position="1559"/>
        <end position="1622"/>
    </location>
</feature>
<evidence type="ECO:0000256" key="1">
    <source>
        <dbReference type="ARBA" id="ARBA00004123"/>
    </source>
</evidence>
<evidence type="ECO:0000256" key="5">
    <source>
        <dbReference type="ARBA" id="ARBA00093456"/>
    </source>
</evidence>
<dbReference type="InterPro" id="IPR029448">
    <property type="entry name" value="FANCD2"/>
</dbReference>
<dbReference type="EMBL" id="VLTM01000007">
    <property type="protein sequence ID" value="KAA0166747.1"/>
    <property type="molecule type" value="Genomic_DNA"/>
</dbReference>
<comment type="caution">
    <text evidence="7">The sequence shown here is derived from an EMBL/GenBank/DDBJ whole genome shotgun (WGS) entry which is preliminary data.</text>
</comment>
<dbReference type="GO" id="GO:1990918">
    <property type="term" value="P:double-strand break repair involved in meiotic recombination"/>
    <property type="evidence" value="ECO:0007669"/>
    <property type="project" value="TreeGrafter"/>
</dbReference>
<organism evidence="7 8">
    <name type="scientific">Cafeteria roenbergensis</name>
    <name type="common">Marine flagellate</name>
    <dbReference type="NCBI Taxonomy" id="33653"/>
    <lineage>
        <taxon>Eukaryota</taxon>
        <taxon>Sar</taxon>
        <taxon>Stramenopiles</taxon>
        <taxon>Bigyra</taxon>
        <taxon>Opalozoa</taxon>
        <taxon>Bicosoecida</taxon>
        <taxon>Cafeteriaceae</taxon>
        <taxon>Cafeteria</taxon>
    </lineage>
</organism>
<evidence type="ECO:0000256" key="4">
    <source>
        <dbReference type="ARBA" id="ARBA00023242"/>
    </source>
</evidence>
<dbReference type="PANTHER" id="PTHR32086">
    <property type="entry name" value="FANCONI ANEMIA GROUP D2 PROTEIN"/>
    <property type="match status" value="1"/>
</dbReference>
<feature type="region of interest" description="Disordered" evidence="6">
    <location>
        <begin position="565"/>
        <end position="604"/>
    </location>
</feature>
<dbReference type="GO" id="GO:0070182">
    <property type="term" value="F:DNA polymerase binding"/>
    <property type="evidence" value="ECO:0007669"/>
    <property type="project" value="TreeGrafter"/>
</dbReference>
<feature type="compositionally biased region" description="Low complexity" evidence="6">
    <location>
        <begin position="1152"/>
        <end position="1172"/>
    </location>
</feature>
<feature type="region of interest" description="Disordered" evidence="6">
    <location>
        <begin position="1147"/>
        <end position="1176"/>
    </location>
</feature>
<dbReference type="GO" id="GO:0036297">
    <property type="term" value="P:interstrand cross-link repair"/>
    <property type="evidence" value="ECO:0007669"/>
    <property type="project" value="TreeGrafter"/>
</dbReference>
<feature type="compositionally biased region" description="Low complexity" evidence="6">
    <location>
        <begin position="565"/>
        <end position="584"/>
    </location>
</feature>
<evidence type="ECO:0000313" key="8">
    <source>
        <dbReference type="Proteomes" id="UP000325113"/>
    </source>
</evidence>
<dbReference type="GO" id="GO:0005634">
    <property type="term" value="C:nucleus"/>
    <property type="evidence" value="ECO:0007669"/>
    <property type="project" value="UniProtKB-SubCell"/>
</dbReference>
<sequence>MPRKPGSKRISNGATALVDLLAPVGLQWAGDPAQGTGSDHACRVEAVRPLDDVESAVEGRALAGQMPVAAAEAALRSALEDTAAGLWSVLLPIRASAPEDDDGADDDADSVGHGAASERAASPERRCSLGMWAEGRSVLSMLLRAGPLQPRAIDAIFDSLEVMGCDESDAGPGSREDLPLLQDAPRLLLRQCRWLPFIEDRPALLRRCVDALGSLPTRLVGALLELLPDIVGQSPWGPELSMPAEISRVLSAHPSLIVAALQAAAQLGESELLDEGLASRAAELLGACSGDAVAAILLDAEAAHLDLLAADAAVVAAREDEDEDDSPAGGSGLELAPAEPGRRSGASSAVSTAGSTPRDEGACLALAELGGLAAATTRRGAPATHGLHGGFAVLDAWIVLAGCARNGDPRRLCASLAGAAAAGCVASETLRASVVGRCGAIAPLHAGIPVAGAALLRSGRAEARAAGACWLEAAFLSAEADPSLEQVIVATVTATVAQSPGPPRDAAFAVLMSLCTARSAAVAARLWPLRGPVVALFDFAAPLQRRHARAIYDVLFRAAAAAGSSDADTPAADGAASAAASAGRRGPRPRPSRPQAAGATARPSLTATALSNAAELDLLVQKQLAHPMRPYRELGLIGAGAKLRWLAAGLADGSAGLSEASARAGPASSSSSSASSAGEDPPASAASSARTGGGEGGGTSEAMTAVVASMLRVAEAGPGELEAALGELRWSAGRRASTHRPGSASSAGGKSGGAAAPVDAERHDGADDATVPDGTGVDFDAMAQERDVPAVGYWEPPAEQLAAGASAMEAGQQAAMLAFHQILAVRPAAEEGPPSVEEEDEAVGLGPDAEAALGVRAVPLLGLDAEVAFAVNMGRECAVPAEDGGAASASMPLSATAGPSQREMSSRALALALGVAPAVSLLGGRGGAAGGGAGGGGGGGAGGGSAGLGGGAAGLLGDTRASRAPLLLRSIATTTATLTGGIDDVLVAPVSVIVACADPARAGVNPSGLLAPFRLAVAASDALVAALARATSVPAIPAFAARPVLLGAQYAACLRVPDEEGSVRAASLSAETRAALTACLAVMRAVASASAKVARSWGASASAEAIAPLAAGVATTLRRLAAALSAARRSSPAAGAGAGTGALVAEAEDGGSSSSTASAWQATAASPSSSPQGCGPAEALFPPDVAALLPSELAALCTGACRLADALSGDATHVPFLEGARDVLATRRLLLRARDSALSRFVAASVRPSSVSLHQALATEARSVLSEGWRDVSRKQGPAPATVREVFRIHVQHAESSVAAAMAAAKGPMAELVEADGPANGPLGGAPSMPVLTSKTLAGVWEEAAAAVIAALGVLRRKHSPPRRKASAPMLRARVAAKAAMRCTSACKLLFVARGREQTSKRVLAAVLRQGRSLVGELQAWLPLLAQMFRASPTTTGRFLTHGQQCVRQLHTVMQHGKEVRDQALMKAVPRLKQACETFVLGIRSELERAGALRGYSIANLKHRTVEGVEVGSQIVEPDDDEADGDSDLDDVHGALAAVDDGATDGMTEAPSEAGIDLAGEVQGLLDDLAGGGDEDDEVGEHGEGAGDDNQMDGDDADDMGGEADTDGHGPFDDEDDVDDDE</sequence>
<feature type="region of interest" description="Disordered" evidence="6">
    <location>
        <begin position="660"/>
        <end position="700"/>
    </location>
</feature>
<feature type="compositionally biased region" description="Acidic residues" evidence="6">
    <location>
        <begin position="98"/>
        <end position="109"/>
    </location>
</feature>
<keyword evidence="4" id="KW-0539">Nucleus</keyword>
<feature type="compositionally biased region" description="Acidic residues" evidence="6">
    <location>
        <begin position="1613"/>
        <end position="1622"/>
    </location>
</feature>
<comment type="similarity">
    <text evidence="5">Belongs to the Fanconi anemia protein FANCD2 family.</text>
</comment>
<name>A0A5A8DQ49_CAFRO</name>
<reference evidence="7 8" key="1">
    <citation type="submission" date="2019-07" db="EMBL/GenBank/DDBJ databases">
        <title>Genomes of Cafeteria roenbergensis.</title>
        <authorList>
            <person name="Fischer M.G."/>
            <person name="Hackl T."/>
            <person name="Roman M."/>
        </authorList>
    </citation>
    <scope>NUCLEOTIDE SEQUENCE [LARGE SCALE GENOMIC DNA]</scope>
    <source>
        <strain evidence="7 8">Cflag</strain>
    </source>
</reference>
<dbReference type="GO" id="GO:0000793">
    <property type="term" value="C:condensed chromosome"/>
    <property type="evidence" value="ECO:0007669"/>
    <property type="project" value="TreeGrafter"/>
</dbReference>
<feature type="compositionally biased region" description="Low complexity" evidence="6">
    <location>
        <begin position="742"/>
        <end position="756"/>
    </location>
</feature>
<feature type="region of interest" description="Disordered" evidence="6">
    <location>
        <begin position="733"/>
        <end position="773"/>
    </location>
</feature>
<proteinExistence type="inferred from homology"/>
<dbReference type="GO" id="GO:0007129">
    <property type="term" value="P:homologous chromosome pairing at meiosis"/>
    <property type="evidence" value="ECO:0007669"/>
    <property type="project" value="TreeGrafter"/>
</dbReference>
<feature type="compositionally biased region" description="Low complexity" evidence="6">
    <location>
        <begin position="111"/>
        <end position="120"/>
    </location>
</feature>
<keyword evidence="3" id="KW-0832">Ubl conjugation</keyword>
<evidence type="ECO:0000256" key="6">
    <source>
        <dbReference type="SAM" id="MobiDB-lite"/>
    </source>
</evidence>
<feature type="compositionally biased region" description="Acidic residues" evidence="6">
    <location>
        <begin position="1517"/>
        <end position="1529"/>
    </location>
</feature>
<protein>
    <submittedName>
        <fullName evidence="7">Uncharacterized protein</fullName>
    </submittedName>
</protein>
<dbReference type="Pfam" id="PF14631">
    <property type="entry name" value="FancD2"/>
    <property type="match status" value="1"/>
</dbReference>
<evidence type="ECO:0000256" key="2">
    <source>
        <dbReference type="ARBA" id="ARBA00022499"/>
    </source>
</evidence>
<gene>
    <name evidence="7" type="ORF">FNF31_01122</name>
</gene>
<evidence type="ECO:0000256" key="3">
    <source>
        <dbReference type="ARBA" id="ARBA00022843"/>
    </source>
</evidence>
<feature type="compositionally biased region" description="Acidic residues" evidence="6">
    <location>
        <begin position="1586"/>
        <end position="1605"/>
    </location>
</feature>
<feature type="compositionally biased region" description="Low complexity" evidence="6">
    <location>
        <begin position="343"/>
        <end position="358"/>
    </location>
</feature>
<keyword evidence="2" id="KW-1017">Isopeptide bond</keyword>
<feature type="compositionally biased region" description="Low complexity" evidence="6">
    <location>
        <begin position="660"/>
        <end position="690"/>
    </location>
</feature>